<accession>A0ABV5GP35</accession>
<dbReference type="Proteomes" id="UP001589607">
    <property type="component" value="Unassembled WGS sequence"/>
</dbReference>
<organism evidence="1 2">
    <name type="scientific">Flavobacterium jumunjinense</name>
    <dbReference type="NCBI Taxonomy" id="998845"/>
    <lineage>
        <taxon>Bacteria</taxon>
        <taxon>Pseudomonadati</taxon>
        <taxon>Bacteroidota</taxon>
        <taxon>Flavobacteriia</taxon>
        <taxon>Flavobacteriales</taxon>
        <taxon>Flavobacteriaceae</taxon>
        <taxon>Flavobacterium</taxon>
    </lineage>
</organism>
<comment type="caution">
    <text evidence="1">The sequence shown here is derived from an EMBL/GenBank/DDBJ whole genome shotgun (WGS) entry which is preliminary data.</text>
</comment>
<name>A0ABV5GP35_9FLAO</name>
<dbReference type="InterPro" id="IPR049249">
    <property type="entry name" value="DUF6882"/>
</dbReference>
<gene>
    <name evidence="1" type="ORF">ACFFVF_11550</name>
</gene>
<keyword evidence="2" id="KW-1185">Reference proteome</keyword>
<dbReference type="RefSeq" id="WP_236454262.1">
    <property type="nucleotide sequence ID" value="NZ_CBCSGE010000033.1"/>
</dbReference>
<proteinExistence type="predicted"/>
<dbReference type="Pfam" id="PF21813">
    <property type="entry name" value="DUF6882"/>
    <property type="match status" value="1"/>
</dbReference>
<evidence type="ECO:0000313" key="2">
    <source>
        <dbReference type="Proteomes" id="UP001589607"/>
    </source>
</evidence>
<dbReference type="EMBL" id="JBHMEY010000038">
    <property type="protein sequence ID" value="MFB9097155.1"/>
    <property type="molecule type" value="Genomic_DNA"/>
</dbReference>
<evidence type="ECO:0000313" key="1">
    <source>
        <dbReference type="EMBL" id="MFB9097155.1"/>
    </source>
</evidence>
<sequence length="231" mass="26148">MESNQNQSTKISLSQLHNQTVALTMERQDVFSELVEDLSWSFDMISGTVTFGDYSFRMQMLGTYSEEQQSWLWAWANKQSGIPEEFLQAALAMKEIGERNGIEDLVTAKIETDQDPGHYFSFVANGLIKSSCYAPLTFNNIKVYVLLNSELVDNKKITDPALICSHFAKTISRMDFGHKHGLFCYLNQKGYEVKLSEDTILGEKDKDQILGSFDTNGRLLKITNSKIETAV</sequence>
<protein>
    <submittedName>
        <fullName evidence="1">DUF6882 domain-containing protein</fullName>
    </submittedName>
</protein>
<reference evidence="1 2" key="1">
    <citation type="submission" date="2024-09" db="EMBL/GenBank/DDBJ databases">
        <authorList>
            <person name="Sun Q."/>
            <person name="Mori K."/>
        </authorList>
    </citation>
    <scope>NUCLEOTIDE SEQUENCE [LARGE SCALE GENOMIC DNA]</scope>
    <source>
        <strain evidence="1 2">CECT 7955</strain>
    </source>
</reference>